<dbReference type="EMBL" id="SDMP01000020">
    <property type="protein sequence ID" value="RYQ84645.1"/>
    <property type="molecule type" value="Genomic_DNA"/>
</dbReference>
<dbReference type="AlphaFoldDB" id="A0A444X4P8"/>
<dbReference type="PANTHER" id="PTHR11586">
    <property type="entry name" value="TRNA-AMINOACYLATION COFACTOR ARC1 FAMILY MEMBER"/>
    <property type="match status" value="1"/>
</dbReference>
<proteinExistence type="predicted"/>
<evidence type="ECO:0000313" key="1">
    <source>
        <dbReference type="EMBL" id="RYQ84645.1"/>
    </source>
</evidence>
<dbReference type="PANTHER" id="PTHR11586:SF33">
    <property type="entry name" value="AMINOACYL TRNA SYNTHASE COMPLEX-INTERACTING MULTIFUNCTIONAL PROTEIN 1"/>
    <property type="match status" value="1"/>
</dbReference>
<evidence type="ECO:0000313" key="2">
    <source>
        <dbReference type="Proteomes" id="UP000289738"/>
    </source>
</evidence>
<dbReference type="Gene3D" id="2.40.50.140">
    <property type="entry name" value="Nucleic acid-binding proteins"/>
    <property type="match status" value="1"/>
</dbReference>
<dbReference type="InterPro" id="IPR051270">
    <property type="entry name" value="Tyrosine-tRNA_ligase_regulator"/>
</dbReference>
<organism evidence="1 2">
    <name type="scientific">Arachis hypogaea</name>
    <name type="common">Peanut</name>
    <dbReference type="NCBI Taxonomy" id="3818"/>
    <lineage>
        <taxon>Eukaryota</taxon>
        <taxon>Viridiplantae</taxon>
        <taxon>Streptophyta</taxon>
        <taxon>Embryophyta</taxon>
        <taxon>Tracheophyta</taxon>
        <taxon>Spermatophyta</taxon>
        <taxon>Magnoliopsida</taxon>
        <taxon>eudicotyledons</taxon>
        <taxon>Gunneridae</taxon>
        <taxon>Pentapetalae</taxon>
        <taxon>rosids</taxon>
        <taxon>fabids</taxon>
        <taxon>Fabales</taxon>
        <taxon>Fabaceae</taxon>
        <taxon>Papilionoideae</taxon>
        <taxon>50 kb inversion clade</taxon>
        <taxon>dalbergioids sensu lato</taxon>
        <taxon>Dalbergieae</taxon>
        <taxon>Pterocarpus clade</taxon>
        <taxon>Arachis</taxon>
    </lineage>
</organism>
<dbReference type="Proteomes" id="UP000289738">
    <property type="component" value="Chromosome B10"/>
</dbReference>
<sequence length="77" mass="8312">MEMDKDNGIAATSTDKTFDICMIDGKPEDVLNPKKKQLEKITPNLFTDEKGVATFKGIPFMTSGGPCTSSIAKATIK</sequence>
<comment type="caution">
    <text evidence="1">The sequence shown here is derived from an EMBL/GenBank/DDBJ whole genome shotgun (WGS) entry which is preliminary data.</text>
</comment>
<keyword evidence="2" id="KW-1185">Reference proteome</keyword>
<gene>
    <name evidence="1" type="ORF">Ahy_B10g104098</name>
</gene>
<name>A0A444X4P8_ARAHY</name>
<dbReference type="InterPro" id="IPR012340">
    <property type="entry name" value="NA-bd_OB-fold"/>
</dbReference>
<accession>A0A444X4P8</accession>
<protein>
    <submittedName>
        <fullName evidence="1">Uncharacterized protein</fullName>
    </submittedName>
</protein>
<reference evidence="1 2" key="1">
    <citation type="submission" date="2019-01" db="EMBL/GenBank/DDBJ databases">
        <title>Sequencing of cultivated peanut Arachis hypogaea provides insights into genome evolution and oil improvement.</title>
        <authorList>
            <person name="Chen X."/>
        </authorList>
    </citation>
    <scope>NUCLEOTIDE SEQUENCE [LARGE SCALE GENOMIC DNA]</scope>
    <source>
        <strain evidence="2">cv. Fuhuasheng</strain>
        <tissue evidence="1">Leaves</tissue>
    </source>
</reference>